<dbReference type="Proteomes" id="UP001190700">
    <property type="component" value="Unassembled WGS sequence"/>
</dbReference>
<sequence length="106" mass="12140">TLGDSMIVLTKALMADRRFCRTFFEPDYAPLLEDMARSARPYWNGEDIVLSLAATKLTGKNHVRHNLPATKLPQLGVAISKNLKEHREYRTRLLRVATERFGIPCR</sequence>
<accession>A0AAE0KQE2</accession>
<feature type="non-terminal residue" evidence="1">
    <location>
        <position position="1"/>
    </location>
</feature>
<dbReference type="EMBL" id="LGRX02021246">
    <property type="protein sequence ID" value="KAK3256893.1"/>
    <property type="molecule type" value="Genomic_DNA"/>
</dbReference>
<evidence type="ECO:0000313" key="2">
    <source>
        <dbReference type="Proteomes" id="UP001190700"/>
    </source>
</evidence>
<organism evidence="1 2">
    <name type="scientific">Cymbomonas tetramitiformis</name>
    <dbReference type="NCBI Taxonomy" id="36881"/>
    <lineage>
        <taxon>Eukaryota</taxon>
        <taxon>Viridiplantae</taxon>
        <taxon>Chlorophyta</taxon>
        <taxon>Pyramimonadophyceae</taxon>
        <taxon>Pyramimonadales</taxon>
        <taxon>Pyramimonadaceae</taxon>
        <taxon>Cymbomonas</taxon>
    </lineage>
</organism>
<keyword evidence="2" id="KW-1185">Reference proteome</keyword>
<name>A0AAE0KQE2_9CHLO</name>
<dbReference type="Gene3D" id="3.90.550.10">
    <property type="entry name" value="Spore Coat Polysaccharide Biosynthesis Protein SpsA, Chain A"/>
    <property type="match status" value="1"/>
</dbReference>
<gene>
    <name evidence="1" type="ORF">CYMTET_33997</name>
</gene>
<evidence type="ECO:0000313" key="1">
    <source>
        <dbReference type="EMBL" id="KAK3256893.1"/>
    </source>
</evidence>
<comment type="caution">
    <text evidence="1">The sequence shown here is derived from an EMBL/GenBank/DDBJ whole genome shotgun (WGS) entry which is preliminary data.</text>
</comment>
<dbReference type="InterPro" id="IPR029044">
    <property type="entry name" value="Nucleotide-diphossugar_trans"/>
</dbReference>
<protein>
    <submittedName>
        <fullName evidence="1">Uncharacterized protein</fullName>
    </submittedName>
</protein>
<reference evidence="1 2" key="1">
    <citation type="journal article" date="2015" name="Genome Biol. Evol.">
        <title>Comparative Genomics of a Bacterivorous Green Alga Reveals Evolutionary Causalities and Consequences of Phago-Mixotrophic Mode of Nutrition.</title>
        <authorList>
            <person name="Burns J.A."/>
            <person name="Paasch A."/>
            <person name="Narechania A."/>
            <person name="Kim E."/>
        </authorList>
    </citation>
    <scope>NUCLEOTIDE SEQUENCE [LARGE SCALE GENOMIC DNA]</scope>
    <source>
        <strain evidence="1 2">PLY_AMNH</strain>
    </source>
</reference>
<dbReference type="AlphaFoldDB" id="A0AAE0KQE2"/>
<proteinExistence type="predicted"/>